<dbReference type="AlphaFoldDB" id="A0A4Y8WGY2"/>
<name>A0A4Y8WGY2_9VIBR</name>
<dbReference type="EMBL" id="SATR01000011">
    <property type="protein sequence ID" value="TFH91933.1"/>
    <property type="molecule type" value="Genomic_DNA"/>
</dbReference>
<dbReference type="Proteomes" id="UP000297753">
    <property type="component" value="Unassembled WGS sequence"/>
</dbReference>
<feature type="signal peptide" evidence="1">
    <location>
        <begin position="1"/>
        <end position="18"/>
    </location>
</feature>
<feature type="chain" id="PRO_5021244111" evidence="1">
    <location>
        <begin position="19"/>
        <end position="177"/>
    </location>
</feature>
<gene>
    <name evidence="2" type="ORF">ELS82_09380</name>
</gene>
<keyword evidence="3" id="KW-1185">Reference proteome</keyword>
<dbReference type="RefSeq" id="WP_134835255.1">
    <property type="nucleotide sequence ID" value="NZ_SATR01000011.1"/>
</dbReference>
<proteinExistence type="predicted"/>
<protein>
    <submittedName>
        <fullName evidence="2">Uncharacterized protein</fullName>
    </submittedName>
</protein>
<evidence type="ECO:0000256" key="1">
    <source>
        <dbReference type="SAM" id="SignalP"/>
    </source>
</evidence>
<evidence type="ECO:0000313" key="2">
    <source>
        <dbReference type="EMBL" id="TFH91933.1"/>
    </source>
</evidence>
<organism evidence="2 3">
    <name type="scientific">Vibrio ouci</name>
    <dbReference type="NCBI Taxonomy" id="2499078"/>
    <lineage>
        <taxon>Bacteria</taxon>
        <taxon>Pseudomonadati</taxon>
        <taxon>Pseudomonadota</taxon>
        <taxon>Gammaproteobacteria</taxon>
        <taxon>Vibrionales</taxon>
        <taxon>Vibrionaceae</taxon>
        <taxon>Vibrio</taxon>
    </lineage>
</organism>
<accession>A0A4Y8WGY2</accession>
<comment type="caution">
    <text evidence="2">The sequence shown here is derived from an EMBL/GenBank/DDBJ whole genome shotgun (WGS) entry which is preliminary data.</text>
</comment>
<dbReference type="OrthoDB" id="5901473at2"/>
<evidence type="ECO:0000313" key="3">
    <source>
        <dbReference type="Proteomes" id="UP000297753"/>
    </source>
</evidence>
<keyword evidence="1" id="KW-0732">Signal</keyword>
<sequence>MKLSIMFLSILLSINAFASDDRFWNRQFFQNMPYTELVTDENRVAVKPIFLEIDEAPKGKEWSDTRKVDVLMSVLATYLSDIAYENQATYQSTLVQFQSGKLNSALSAMYLNDEQPNVVQKAIAQEITNLEDEQHAKEQKVYTRKKFLECVIQNMRGQPANMRDVVSTYCKLEQNKS</sequence>
<reference evidence="2 3" key="1">
    <citation type="submission" date="2019-01" db="EMBL/GenBank/DDBJ databases">
        <title>Vibrio BEI176 sp. nov, a marine bacterium isolated from China: eastern marignal seas.</title>
        <authorList>
            <person name="Li B."/>
        </authorList>
    </citation>
    <scope>NUCLEOTIDE SEQUENCE [LARGE SCALE GENOMIC DNA]</scope>
    <source>
        <strain evidence="2 3">BEI176</strain>
    </source>
</reference>